<accession>A0AAI8Z863</accession>
<keyword evidence="4" id="KW-0804">Transcription</keyword>
<protein>
    <recommendedName>
        <fullName evidence="4">Mediator of RNA polymerase II transcription subunit 11</fullName>
    </recommendedName>
    <alternativeName>
        <fullName evidence="4">Mediator complex subunit 11</fullName>
    </alternativeName>
</protein>
<dbReference type="GO" id="GO:0003712">
    <property type="term" value="F:transcription coregulator activity"/>
    <property type="evidence" value="ECO:0007669"/>
    <property type="project" value="InterPro"/>
</dbReference>
<comment type="similarity">
    <text evidence="2 4">Belongs to the Mediator complex subunit 11 family.</text>
</comment>
<comment type="subunit">
    <text evidence="4">Component of the Mediator complex.</text>
</comment>
<dbReference type="GO" id="GO:0006357">
    <property type="term" value="P:regulation of transcription by RNA polymerase II"/>
    <property type="evidence" value="ECO:0007669"/>
    <property type="project" value="InterPro"/>
</dbReference>
<evidence type="ECO:0000256" key="2">
    <source>
        <dbReference type="ARBA" id="ARBA00008186"/>
    </source>
</evidence>
<dbReference type="Pfam" id="PF10280">
    <property type="entry name" value="Med11"/>
    <property type="match status" value="1"/>
</dbReference>
<reference evidence="6" key="1">
    <citation type="submission" date="2023-11" db="EMBL/GenBank/DDBJ databases">
        <authorList>
            <person name="Alioto T."/>
            <person name="Alioto T."/>
            <person name="Gomez Garrido J."/>
        </authorList>
    </citation>
    <scope>NUCLEOTIDE SEQUENCE</scope>
</reference>
<gene>
    <name evidence="4" type="primary">MED11</name>
    <name evidence="6" type="ORF">LECACI_7A009385</name>
</gene>
<evidence type="ECO:0000313" key="6">
    <source>
        <dbReference type="EMBL" id="CAK4034227.1"/>
    </source>
</evidence>
<comment type="subcellular location">
    <subcellularLocation>
        <location evidence="1 4">Nucleus</location>
    </subcellularLocation>
</comment>
<dbReference type="EMBL" id="CAVMBE010000109">
    <property type="protein sequence ID" value="CAK4034227.1"/>
    <property type="molecule type" value="Genomic_DNA"/>
</dbReference>
<dbReference type="AlphaFoldDB" id="A0AAI8Z863"/>
<dbReference type="InterPro" id="IPR019404">
    <property type="entry name" value="Mediator_Med11"/>
</dbReference>
<evidence type="ECO:0000313" key="7">
    <source>
        <dbReference type="Proteomes" id="UP001296104"/>
    </source>
</evidence>
<keyword evidence="4" id="KW-0010">Activator</keyword>
<dbReference type="GO" id="GO:0016592">
    <property type="term" value="C:mediator complex"/>
    <property type="evidence" value="ECO:0007669"/>
    <property type="project" value="InterPro"/>
</dbReference>
<comment type="function">
    <text evidence="4">Component of the Mediator complex, a coactivator involved in the regulated transcription of nearly all RNA polymerase II-dependent genes. Mediator functions as a bridge to convey information from gene-specific regulatory proteins to the basal RNA polymerase II transcription machinery. Mediator is recruited to promoters by direct interactions with regulatory proteins and serves as a scaffold for the assembly of a functional pre-initiation complex with RNA polymerase II and the general transcription factors.</text>
</comment>
<keyword evidence="7" id="KW-1185">Reference proteome</keyword>
<comment type="caution">
    <text evidence="6">The sequence shown here is derived from an EMBL/GenBank/DDBJ whole genome shotgun (WGS) entry which is preliminary data.</text>
</comment>
<keyword evidence="4" id="KW-0805">Transcription regulation</keyword>
<dbReference type="Gene3D" id="1.10.287.3490">
    <property type="match status" value="1"/>
</dbReference>
<evidence type="ECO:0000256" key="5">
    <source>
        <dbReference type="SAM" id="MobiDB-lite"/>
    </source>
</evidence>
<evidence type="ECO:0000256" key="1">
    <source>
        <dbReference type="ARBA" id="ARBA00004123"/>
    </source>
</evidence>
<proteinExistence type="inferred from homology"/>
<name>A0AAI8Z863_9PEZI</name>
<dbReference type="Proteomes" id="UP001296104">
    <property type="component" value="Unassembled WGS sequence"/>
</dbReference>
<feature type="region of interest" description="Disordered" evidence="5">
    <location>
        <begin position="107"/>
        <end position="146"/>
    </location>
</feature>
<sequence>MAPTVTPAERIRELSQISSDVATMLGSAGQAIDALTNRPINRETGEDTQMTDDSSNTVEAHKEAFKKHTRDYFTGLQGVFVRLRRQALALEDAGIITAESNVLAGAPVRNVPGQPPGGTQGQGQRTEGERIKNGGLGNFDVGWLNSRGNKVGEEKEAELMQEAKELLEDVLARTENGG</sequence>
<organism evidence="6 7">
    <name type="scientific">Lecanosticta acicola</name>
    <dbReference type="NCBI Taxonomy" id="111012"/>
    <lineage>
        <taxon>Eukaryota</taxon>
        <taxon>Fungi</taxon>
        <taxon>Dikarya</taxon>
        <taxon>Ascomycota</taxon>
        <taxon>Pezizomycotina</taxon>
        <taxon>Dothideomycetes</taxon>
        <taxon>Dothideomycetidae</taxon>
        <taxon>Mycosphaerellales</taxon>
        <taxon>Mycosphaerellaceae</taxon>
        <taxon>Lecanosticta</taxon>
    </lineage>
</organism>
<evidence type="ECO:0000256" key="4">
    <source>
        <dbReference type="RuleBase" id="RU364147"/>
    </source>
</evidence>
<keyword evidence="3 4" id="KW-0539">Nucleus</keyword>
<evidence type="ECO:0000256" key="3">
    <source>
        <dbReference type="ARBA" id="ARBA00023242"/>
    </source>
</evidence>